<evidence type="ECO:0000313" key="2">
    <source>
        <dbReference type="Proteomes" id="UP000053904"/>
    </source>
</evidence>
<comment type="caution">
    <text evidence="1">The sequence shown here is derived from an EMBL/GenBank/DDBJ whole genome shotgun (WGS) entry which is preliminary data.</text>
</comment>
<name>A0A124FX02_9BACT</name>
<reference evidence="2" key="1">
    <citation type="journal article" date="2015" name="MBio">
        <title>Genome-Resolved Metagenomic Analysis Reveals Roles for Candidate Phyla and Other Microbial Community Members in Biogeochemical Transformations in Oil Reservoirs.</title>
        <authorList>
            <person name="Hu P."/>
            <person name="Tom L."/>
            <person name="Singh A."/>
            <person name="Thomas B.C."/>
            <person name="Baker B.J."/>
            <person name="Piceno Y.M."/>
            <person name="Andersen G.L."/>
            <person name="Banfield J.F."/>
        </authorList>
    </citation>
    <scope>NUCLEOTIDE SEQUENCE [LARGE SCALE GENOMIC DNA]</scope>
</reference>
<dbReference type="Proteomes" id="UP000053904">
    <property type="component" value="Unassembled WGS sequence"/>
</dbReference>
<dbReference type="EMBL" id="LGGO01000141">
    <property type="protein sequence ID" value="KUK76510.1"/>
    <property type="molecule type" value="Genomic_DNA"/>
</dbReference>
<proteinExistence type="predicted"/>
<evidence type="ECO:0008006" key="3">
    <source>
        <dbReference type="Google" id="ProtNLM"/>
    </source>
</evidence>
<protein>
    <recommendedName>
        <fullName evidence="3">CopG family transcriptional regulator</fullName>
    </recommendedName>
</protein>
<feature type="non-terminal residue" evidence="1">
    <location>
        <position position="56"/>
    </location>
</feature>
<accession>A0A124FX02</accession>
<evidence type="ECO:0000313" key="1">
    <source>
        <dbReference type="EMBL" id="KUK76510.1"/>
    </source>
</evidence>
<organism evidence="1 2">
    <name type="scientific">candidate division WS6 bacterium 34_10</name>
    <dbReference type="NCBI Taxonomy" id="1641389"/>
    <lineage>
        <taxon>Bacteria</taxon>
        <taxon>Candidatus Dojkabacteria</taxon>
    </lineage>
</organism>
<dbReference type="AlphaFoldDB" id="A0A124FX02"/>
<gene>
    <name evidence="1" type="ORF">XD93_0871</name>
</gene>
<sequence>MCYNYILKYIFLTHMGKTTVKQITFPNQLLKFLERKAKEYGYSLPAYVRYVLTKEM</sequence>